<evidence type="ECO:0000256" key="3">
    <source>
        <dbReference type="ARBA" id="ARBA00022448"/>
    </source>
</evidence>
<name>A0A1Z4KFR3_ANAVA</name>
<dbReference type="CDD" id="cd01146">
    <property type="entry name" value="FhuD"/>
    <property type="match status" value="1"/>
</dbReference>
<dbReference type="PROSITE" id="PS50983">
    <property type="entry name" value="FE_B12_PBP"/>
    <property type="match status" value="1"/>
</dbReference>
<dbReference type="EMBL" id="AP018216">
    <property type="protein sequence ID" value="BAY67779.1"/>
    <property type="molecule type" value="Genomic_DNA"/>
</dbReference>
<organism evidence="6 7">
    <name type="scientific">Trichormus variabilis NIES-23</name>
    <dbReference type="NCBI Taxonomy" id="1973479"/>
    <lineage>
        <taxon>Bacteria</taxon>
        <taxon>Bacillati</taxon>
        <taxon>Cyanobacteriota</taxon>
        <taxon>Cyanophyceae</taxon>
        <taxon>Nostocales</taxon>
        <taxon>Nostocaceae</taxon>
        <taxon>Trichormus</taxon>
    </lineage>
</organism>
<comment type="similarity">
    <text evidence="2">Belongs to the bacterial solute-binding protein 8 family.</text>
</comment>
<evidence type="ECO:0000256" key="4">
    <source>
        <dbReference type="ARBA" id="ARBA00022729"/>
    </source>
</evidence>
<dbReference type="GO" id="GO:1901678">
    <property type="term" value="P:iron coordination entity transport"/>
    <property type="evidence" value="ECO:0007669"/>
    <property type="project" value="UniProtKB-ARBA"/>
</dbReference>
<evidence type="ECO:0000313" key="6">
    <source>
        <dbReference type="EMBL" id="BAY67779.1"/>
    </source>
</evidence>
<dbReference type="GO" id="GO:0030288">
    <property type="term" value="C:outer membrane-bounded periplasmic space"/>
    <property type="evidence" value="ECO:0007669"/>
    <property type="project" value="TreeGrafter"/>
</dbReference>
<dbReference type="InterPro" id="IPR002491">
    <property type="entry name" value="ABC_transptr_periplasmic_BD"/>
</dbReference>
<dbReference type="Proteomes" id="UP000217507">
    <property type="component" value="Chromosome"/>
</dbReference>
<dbReference type="Pfam" id="PF01497">
    <property type="entry name" value="Peripla_BP_2"/>
    <property type="match status" value="1"/>
</dbReference>
<evidence type="ECO:0000259" key="5">
    <source>
        <dbReference type="PROSITE" id="PS50983"/>
    </source>
</evidence>
<dbReference type="SUPFAM" id="SSF53807">
    <property type="entry name" value="Helical backbone' metal receptor"/>
    <property type="match status" value="1"/>
</dbReference>
<dbReference type="PANTHER" id="PTHR30532">
    <property type="entry name" value="IRON III DICITRATE-BINDING PERIPLASMIC PROTEIN"/>
    <property type="match status" value="1"/>
</dbReference>
<evidence type="ECO:0000256" key="1">
    <source>
        <dbReference type="ARBA" id="ARBA00004196"/>
    </source>
</evidence>
<gene>
    <name evidence="6" type="ORF">NIES23_05610</name>
</gene>
<evidence type="ECO:0000313" key="7">
    <source>
        <dbReference type="Proteomes" id="UP000217507"/>
    </source>
</evidence>
<keyword evidence="3" id="KW-0813">Transport</keyword>
<protein>
    <submittedName>
        <fullName evidence="6">ABC transporter, iron(III) dicitrate-binding periplasmic protein</fullName>
    </submittedName>
</protein>
<accession>A0A1Z4KFR3</accession>
<dbReference type="AlphaFoldDB" id="A0A1Z4KFR3"/>
<comment type="subcellular location">
    <subcellularLocation>
        <location evidence="1">Cell envelope</location>
    </subcellularLocation>
</comment>
<dbReference type="Gene3D" id="3.40.50.1980">
    <property type="entry name" value="Nitrogenase molybdenum iron protein domain"/>
    <property type="match status" value="2"/>
</dbReference>
<keyword evidence="4" id="KW-0732">Signal</keyword>
<reference evidence="6 7" key="1">
    <citation type="submission" date="2017-06" db="EMBL/GenBank/DDBJ databases">
        <title>Genome sequencing of cyanobaciteial culture collection at National Institute for Environmental Studies (NIES).</title>
        <authorList>
            <person name="Hirose Y."/>
            <person name="Shimura Y."/>
            <person name="Fujisawa T."/>
            <person name="Nakamura Y."/>
            <person name="Kawachi M."/>
        </authorList>
    </citation>
    <scope>NUCLEOTIDE SEQUENCE [LARGE SCALE GENOMIC DNA]</scope>
    <source>
        <strain evidence="6 7">NIES-23</strain>
    </source>
</reference>
<feature type="domain" description="Fe/B12 periplasmic-binding" evidence="5">
    <location>
        <begin position="63"/>
        <end position="325"/>
    </location>
</feature>
<dbReference type="PANTHER" id="PTHR30532:SF1">
    <property type="entry name" value="IRON(3+)-HYDROXAMATE-BINDING PROTEIN FHUD"/>
    <property type="match status" value="1"/>
</dbReference>
<dbReference type="InterPro" id="IPR051313">
    <property type="entry name" value="Bact_iron-sidero_bind"/>
</dbReference>
<proteinExistence type="inferred from homology"/>
<sequence length="325" mass="37007">MKIISRRFVVLFLLGILIFTAIWVSSKSFTYEATNSISPQQNAKCRVVQHVQGETCIPLKPQRIVTLDFNSFAALLALDTKPIATWITTEIEDDFPYFQGKAEGVEILRSSSGQINLEKLVLLNPDLIIVISHPGFAGIYKYASQIAPTVVLPWIETRGNWKQHIQDTARILNRRETSIQQINYYNQRVNQVKQRLSNNHRKIHVSFAFVAAGQLVITRQKSFAGGILHDIGILNPIFAESGDYDLPLSEELLPNIDSDILFIAPLRKDDYSVIKKLQQKPLWSKLKAVQQNQVYIVDFSVWRGLNMLAAYAMLDDLDKYIFNIT</sequence>
<evidence type="ECO:0000256" key="2">
    <source>
        <dbReference type="ARBA" id="ARBA00008814"/>
    </source>
</evidence>